<protein>
    <submittedName>
        <fullName evidence="1">Uncharacterized protein</fullName>
    </submittedName>
</protein>
<dbReference type="AlphaFoldDB" id="A0A382DFM8"/>
<name>A0A382DFM8_9ZZZZ</name>
<accession>A0A382DFM8</accession>
<gene>
    <name evidence="1" type="ORF">METZ01_LOCUS189257</name>
</gene>
<dbReference type="EMBL" id="UINC01038828">
    <property type="protein sequence ID" value="SVB36403.1"/>
    <property type="molecule type" value="Genomic_DNA"/>
</dbReference>
<sequence length="51" mass="5677">MLNVEMSSVHGATGARVLANPKKAGRIRAEYRKNDLRVGNQSTKRHEITIT</sequence>
<feature type="non-terminal residue" evidence="1">
    <location>
        <position position="51"/>
    </location>
</feature>
<evidence type="ECO:0000313" key="1">
    <source>
        <dbReference type="EMBL" id="SVB36403.1"/>
    </source>
</evidence>
<reference evidence="1" key="1">
    <citation type="submission" date="2018-05" db="EMBL/GenBank/DDBJ databases">
        <authorList>
            <person name="Lanie J.A."/>
            <person name="Ng W.-L."/>
            <person name="Kazmierczak K.M."/>
            <person name="Andrzejewski T.M."/>
            <person name="Davidsen T.M."/>
            <person name="Wayne K.J."/>
            <person name="Tettelin H."/>
            <person name="Glass J.I."/>
            <person name="Rusch D."/>
            <person name="Podicherti R."/>
            <person name="Tsui H.-C.T."/>
            <person name="Winkler M.E."/>
        </authorList>
    </citation>
    <scope>NUCLEOTIDE SEQUENCE</scope>
</reference>
<proteinExistence type="predicted"/>
<organism evidence="1">
    <name type="scientific">marine metagenome</name>
    <dbReference type="NCBI Taxonomy" id="408172"/>
    <lineage>
        <taxon>unclassified sequences</taxon>
        <taxon>metagenomes</taxon>
        <taxon>ecological metagenomes</taxon>
    </lineage>
</organism>